<dbReference type="PANTHER" id="PTHR11252:SF0">
    <property type="entry name" value="POLYRIBONUCLEOTIDE NUCLEOTIDYLTRANSFERASE 1, MITOCHONDRIAL"/>
    <property type="match status" value="1"/>
</dbReference>
<dbReference type="InterPro" id="IPR036345">
    <property type="entry name" value="ExoRNase_PH_dom2_sf"/>
</dbReference>
<dbReference type="EC" id="2.7.7.8" evidence="1"/>
<dbReference type="AlphaFoldDB" id="X1FRL1"/>
<dbReference type="GO" id="GO:0004654">
    <property type="term" value="F:polyribonucleotide nucleotidyltransferase activity"/>
    <property type="evidence" value="ECO:0007669"/>
    <property type="project" value="UniProtKB-EC"/>
</dbReference>
<proteinExistence type="predicted"/>
<dbReference type="SUPFAM" id="SSF54211">
    <property type="entry name" value="Ribosomal protein S5 domain 2-like"/>
    <property type="match status" value="1"/>
</dbReference>
<dbReference type="Gene3D" id="3.30.230.70">
    <property type="entry name" value="GHMP Kinase, N-terminal domain"/>
    <property type="match status" value="1"/>
</dbReference>
<dbReference type="SUPFAM" id="SSF55666">
    <property type="entry name" value="Ribonuclease PH domain 2-like"/>
    <property type="match status" value="1"/>
</dbReference>
<feature type="non-terminal residue" evidence="7">
    <location>
        <position position="195"/>
    </location>
</feature>
<dbReference type="Pfam" id="PF03725">
    <property type="entry name" value="RNase_PH_C"/>
    <property type="match status" value="1"/>
</dbReference>
<dbReference type="EMBL" id="BARU01022803">
    <property type="protein sequence ID" value="GAH47617.1"/>
    <property type="molecule type" value="Genomic_DNA"/>
</dbReference>
<dbReference type="InterPro" id="IPR012162">
    <property type="entry name" value="PNPase"/>
</dbReference>
<dbReference type="Pfam" id="PF01138">
    <property type="entry name" value="RNase_PH"/>
    <property type="match status" value="1"/>
</dbReference>
<keyword evidence="4" id="KW-0694">RNA-binding</keyword>
<gene>
    <name evidence="7" type="ORF">S03H2_37093</name>
</gene>
<evidence type="ECO:0000256" key="1">
    <source>
        <dbReference type="ARBA" id="ARBA00012416"/>
    </source>
</evidence>
<dbReference type="GO" id="GO:0006402">
    <property type="term" value="P:mRNA catabolic process"/>
    <property type="evidence" value="ECO:0007669"/>
    <property type="project" value="InterPro"/>
</dbReference>
<organism evidence="7">
    <name type="scientific">marine sediment metagenome</name>
    <dbReference type="NCBI Taxonomy" id="412755"/>
    <lineage>
        <taxon>unclassified sequences</taxon>
        <taxon>metagenomes</taxon>
        <taxon>ecological metagenomes</taxon>
    </lineage>
</organism>
<dbReference type="PANTHER" id="PTHR11252">
    <property type="entry name" value="POLYRIBONUCLEOTIDE NUCLEOTIDYLTRANSFERASE"/>
    <property type="match status" value="1"/>
</dbReference>
<evidence type="ECO:0000256" key="2">
    <source>
        <dbReference type="ARBA" id="ARBA00022679"/>
    </source>
</evidence>
<evidence type="ECO:0000259" key="6">
    <source>
        <dbReference type="Pfam" id="PF03725"/>
    </source>
</evidence>
<feature type="domain" description="Exoribonuclease phosphorolytic" evidence="6">
    <location>
        <begin position="149"/>
        <end position="195"/>
    </location>
</feature>
<comment type="caution">
    <text evidence="7">The sequence shown here is derived from an EMBL/GenBank/DDBJ whole genome shotgun (WGS) entry which is preliminary data.</text>
</comment>
<dbReference type="InterPro" id="IPR015847">
    <property type="entry name" value="ExoRNase_PH_dom2"/>
</dbReference>
<dbReference type="InterPro" id="IPR001247">
    <property type="entry name" value="ExoRNase_PH_dom1"/>
</dbReference>
<reference evidence="7" key="1">
    <citation type="journal article" date="2014" name="Front. Microbiol.">
        <title>High frequency of phylogenetically diverse reductive dehalogenase-homologous genes in deep subseafloor sedimentary metagenomes.</title>
        <authorList>
            <person name="Kawai M."/>
            <person name="Futagami T."/>
            <person name="Toyoda A."/>
            <person name="Takaki Y."/>
            <person name="Nishi S."/>
            <person name="Hori S."/>
            <person name="Arai W."/>
            <person name="Tsubouchi T."/>
            <person name="Morono Y."/>
            <person name="Uchiyama I."/>
            <person name="Ito T."/>
            <person name="Fujiyama A."/>
            <person name="Inagaki F."/>
            <person name="Takami H."/>
        </authorList>
    </citation>
    <scope>NUCLEOTIDE SEQUENCE</scope>
    <source>
        <strain evidence="7">Expedition CK06-06</strain>
    </source>
</reference>
<feature type="domain" description="Exoribonuclease phosphorolytic" evidence="5">
    <location>
        <begin position="18"/>
        <end position="146"/>
    </location>
</feature>
<dbReference type="GO" id="GO:0000175">
    <property type="term" value="F:3'-5'-RNA exonuclease activity"/>
    <property type="evidence" value="ECO:0007669"/>
    <property type="project" value="TreeGrafter"/>
</dbReference>
<dbReference type="InterPro" id="IPR027408">
    <property type="entry name" value="PNPase/RNase_PH_dom_sf"/>
</dbReference>
<evidence type="ECO:0000259" key="5">
    <source>
        <dbReference type="Pfam" id="PF01138"/>
    </source>
</evidence>
<dbReference type="GO" id="GO:0003723">
    <property type="term" value="F:RNA binding"/>
    <property type="evidence" value="ECO:0007669"/>
    <property type="project" value="UniProtKB-KW"/>
</dbReference>
<keyword evidence="3" id="KW-0548">Nucleotidyltransferase</keyword>
<evidence type="ECO:0000256" key="3">
    <source>
        <dbReference type="ARBA" id="ARBA00022695"/>
    </source>
</evidence>
<sequence>MEKMKTATVVEKELGGQKLVLESGMMARQAHGAATVRYGDTVVLVTVLAAPSTRDIDFFPLYVDYREMHYAGGKFPGGFFKREGRPTTKEIISARQIDRMIRPLFADDFNDEVQIQCIVMAADKDYDADVLAMIGGSAALMLSHAPFRGPTAAVRVGRADGELVLFPTYEQRDNSDFNMVVSGRSDGINMIELGG</sequence>
<evidence type="ECO:0000313" key="7">
    <source>
        <dbReference type="EMBL" id="GAH47617.1"/>
    </source>
</evidence>
<protein>
    <recommendedName>
        <fullName evidence="1">polyribonucleotide nucleotidyltransferase</fullName>
        <ecNumber evidence="1">2.7.7.8</ecNumber>
    </recommendedName>
</protein>
<keyword evidence="2" id="KW-0808">Transferase</keyword>
<evidence type="ECO:0000256" key="4">
    <source>
        <dbReference type="ARBA" id="ARBA00022884"/>
    </source>
</evidence>
<dbReference type="FunFam" id="3.30.230.70:FF:000001">
    <property type="entry name" value="Polyribonucleotide nucleotidyltransferase"/>
    <property type="match status" value="1"/>
</dbReference>
<dbReference type="InterPro" id="IPR020568">
    <property type="entry name" value="Ribosomal_Su5_D2-typ_SF"/>
</dbReference>
<name>X1FRL1_9ZZZZ</name>
<dbReference type="GO" id="GO:0005829">
    <property type="term" value="C:cytosol"/>
    <property type="evidence" value="ECO:0007669"/>
    <property type="project" value="TreeGrafter"/>
</dbReference>
<accession>X1FRL1</accession>